<protein>
    <submittedName>
        <fullName evidence="2">Transporter</fullName>
    </submittedName>
</protein>
<keyword evidence="3" id="KW-1185">Reference proteome</keyword>
<comment type="caution">
    <text evidence="2">The sequence shown here is derived from an EMBL/GenBank/DDBJ whole genome shotgun (WGS) entry which is preliminary data.</text>
</comment>
<dbReference type="EMBL" id="QYUM01000002">
    <property type="protein sequence ID" value="RJF94014.1"/>
    <property type="molecule type" value="Genomic_DNA"/>
</dbReference>
<evidence type="ECO:0000256" key="1">
    <source>
        <dbReference type="SAM" id="SignalP"/>
    </source>
</evidence>
<keyword evidence="1" id="KW-0732">Signal</keyword>
<reference evidence="2 3" key="1">
    <citation type="submission" date="2018-09" db="EMBL/GenBank/DDBJ databases">
        <authorList>
            <person name="Zhu H."/>
        </authorList>
    </citation>
    <scope>NUCLEOTIDE SEQUENCE [LARGE SCALE GENOMIC DNA]</scope>
    <source>
        <strain evidence="2 3">K2R01-6</strain>
    </source>
</reference>
<dbReference type="AlphaFoldDB" id="A0A418WRY8"/>
<dbReference type="RefSeq" id="WP_119760635.1">
    <property type="nucleotide sequence ID" value="NZ_QYUM01000002.1"/>
</dbReference>
<evidence type="ECO:0000313" key="3">
    <source>
        <dbReference type="Proteomes" id="UP000286100"/>
    </source>
</evidence>
<dbReference type="OrthoDB" id="7240756at2"/>
<dbReference type="Proteomes" id="UP000286100">
    <property type="component" value="Unassembled WGS sequence"/>
</dbReference>
<gene>
    <name evidence="2" type="ORF">D3876_07040</name>
</gene>
<feature type="chain" id="PRO_5019083203" evidence="1">
    <location>
        <begin position="25"/>
        <end position="330"/>
    </location>
</feature>
<name>A0A418WRY8_9SPHN</name>
<sequence>MHGRISITLCLLAAGGMIAGRASAQQAPAGAELVAMDTAPTASDGVLRQSLDDAWWTGPIIANSPVTLPPGHGYIESYLFDVKTKERDSFNSLTFMQYGVAEGLTLGIIPTAGFNRVDNALDSSGVGIGDTTLMATWRLSKYEPGNWVPTTALSIQQSLPTGKYDRLGSRPADGLGSGAYTTTIGFFGQAWFWMPNGRILRGRINLQRSFSSDARVEDVSVYGTPEGFRGRAKPGASFFFVNSWEYSLSRSWVLAVDLGYRHDNRTRVAGTDGAEPVRFATKPADTFIVAPAVEYSWTAKHGVIFGVRYIPANGPVPESVTPVVALSIFM</sequence>
<organism evidence="2 3">
    <name type="scientific">Sphingomonas cavernae</name>
    <dbReference type="NCBI Taxonomy" id="2320861"/>
    <lineage>
        <taxon>Bacteria</taxon>
        <taxon>Pseudomonadati</taxon>
        <taxon>Pseudomonadota</taxon>
        <taxon>Alphaproteobacteria</taxon>
        <taxon>Sphingomonadales</taxon>
        <taxon>Sphingomonadaceae</taxon>
        <taxon>Sphingomonas</taxon>
    </lineage>
</organism>
<evidence type="ECO:0000313" key="2">
    <source>
        <dbReference type="EMBL" id="RJF94014.1"/>
    </source>
</evidence>
<accession>A0A418WRY8</accession>
<feature type="signal peptide" evidence="1">
    <location>
        <begin position="1"/>
        <end position="24"/>
    </location>
</feature>
<proteinExistence type="predicted"/>